<accession>A0AAN9B904</accession>
<dbReference type="InterPro" id="IPR009071">
    <property type="entry name" value="HMG_box_dom"/>
</dbReference>
<dbReference type="GO" id="GO:0000122">
    <property type="term" value="P:negative regulation of transcription by RNA polymerase II"/>
    <property type="evidence" value="ECO:0007669"/>
    <property type="project" value="TreeGrafter"/>
</dbReference>
<feature type="region of interest" description="Disordered" evidence="6">
    <location>
        <begin position="97"/>
        <end position="117"/>
    </location>
</feature>
<sequence>MCDIFMMDYPCHAISPGLSQASCGSPNYDSEFTSNGSPGQCSLRSDMSMSPGRMSPGTLQEKYSVFDKNFDQLTSYALPASASGLHFQSQDSVCSDSKSNAPCSPLNPLSPHNPLSPNALGVSPSSLLSSGLSTPSAVLNHTNFMHAKFELKAFTRPSTTVDVDTTSTPYSDATKPKKPAKEGRIKRPMNAFMVWAQQERRLLTESKPELHNAEISKHLGHVWKLMLEEEKTVWREEAARLKELHDREFPFYKYQPRKNKNKIQKKPVKTESGRVSKPTGKNREVTTKPPAKASRSKAGSKSKASGGKKNVASSQVSTTTVGAEVNSSLVSMLQAGPQQRFQNLGAVASFPSETIVKSEPILSKQFNRVVIDDEFRKGVRESQKVPSSTEITPPAQSGDLVSVDFPTHSFHNPAFRPTEMYQAPTPSPVSTHNTNASLSLADHAADMGMVIKTEIIDEDTALLLDELPHAVTPAAVMKVGDSLIVSQYQSGATVTYNRDTKECRFNNLAPLQAISDLSSIDYMCMNALDVDPTACEEIDNIRNIISISDINWEGIAQDAVTDNDFTMINEEDIEYVSDTLPDTIFAETPSNYAFV</sequence>
<dbReference type="PANTHER" id="PTHR10270:SF323">
    <property type="entry name" value="TRANSCRIPTION FACTOR SOX-14-RELATED"/>
    <property type="match status" value="1"/>
</dbReference>
<feature type="compositionally biased region" description="Low complexity" evidence="6">
    <location>
        <begin position="160"/>
        <end position="169"/>
    </location>
</feature>
<feature type="region of interest" description="Disordered" evidence="6">
    <location>
        <begin position="255"/>
        <end position="320"/>
    </location>
</feature>
<proteinExistence type="predicted"/>
<dbReference type="AlphaFoldDB" id="A0AAN9B904"/>
<dbReference type="SMART" id="SM00398">
    <property type="entry name" value="HMG"/>
    <property type="match status" value="1"/>
</dbReference>
<gene>
    <name evidence="8" type="ORF">V1264_023834</name>
</gene>
<dbReference type="CDD" id="cd22004">
    <property type="entry name" value="HMG-box_SOX"/>
    <property type="match status" value="1"/>
</dbReference>
<dbReference type="InterPro" id="IPR050140">
    <property type="entry name" value="SRY-related_HMG-box_TF-like"/>
</dbReference>
<feature type="compositionally biased region" description="Polar residues" evidence="6">
    <location>
        <begin position="34"/>
        <end position="48"/>
    </location>
</feature>
<dbReference type="GO" id="GO:0030182">
    <property type="term" value="P:neuron differentiation"/>
    <property type="evidence" value="ECO:0007669"/>
    <property type="project" value="TreeGrafter"/>
</dbReference>
<feature type="compositionally biased region" description="Basic residues" evidence="6">
    <location>
        <begin position="255"/>
        <end position="267"/>
    </location>
</feature>
<dbReference type="Pfam" id="PF00505">
    <property type="entry name" value="HMG_box"/>
    <property type="match status" value="1"/>
</dbReference>
<feature type="compositionally biased region" description="Low complexity" evidence="6">
    <location>
        <begin position="102"/>
        <end position="117"/>
    </location>
</feature>
<evidence type="ECO:0000256" key="6">
    <source>
        <dbReference type="SAM" id="MobiDB-lite"/>
    </source>
</evidence>
<evidence type="ECO:0000256" key="4">
    <source>
        <dbReference type="ARBA" id="ARBA00023242"/>
    </source>
</evidence>
<dbReference type="PROSITE" id="PS50118">
    <property type="entry name" value="HMG_BOX_2"/>
    <property type="match status" value="1"/>
</dbReference>
<dbReference type="Proteomes" id="UP001374579">
    <property type="component" value="Unassembled WGS sequence"/>
</dbReference>
<evidence type="ECO:0000313" key="8">
    <source>
        <dbReference type="EMBL" id="KAK7100978.1"/>
    </source>
</evidence>
<dbReference type="GO" id="GO:0007420">
    <property type="term" value="P:brain development"/>
    <property type="evidence" value="ECO:0007669"/>
    <property type="project" value="TreeGrafter"/>
</dbReference>
<evidence type="ECO:0000256" key="3">
    <source>
        <dbReference type="ARBA" id="ARBA00023163"/>
    </source>
</evidence>
<dbReference type="GO" id="GO:0000978">
    <property type="term" value="F:RNA polymerase II cis-regulatory region sequence-specific DNA binding"/>
    <property type="evidence" value="ECO:0007669"/>
    <property type="project" value="TreeGrafter"/>
</dbReference>
<evidence type="ECO:0000259" key="7">
    <source>
        <dbReference type="PROSITE" id="PS50118"/>
    </source>
</evidence>
<feature type="region of interest" description="Disordered" evidence="6">
    <location>
        <begin position="34"/>
        <end position="58"/>
    </location>
</feature>
<comment type="caution">
    <text evidence="8">The sequence shown here is derived from an EMBL/GenBank/DDBJ whole genome shotgun (WGS) entry which is preliminary data.</text>
</comment>
<feature type="domain" description="HMG box" evidence="7">
    <location>
        <begin position="185"/>
        <end position="253"/>
    </location>
</feature>
<dbReference type="PANTHER" id="PTHR10270">
    <property type="entry name" value="SOX TRANSCRIPTION FACTOR"/>
    <property type="match status" value="1"/>
</dbReference>
<name>A0AAN9B904_9CAEN</name>
<evidence type="ECO:0000256" key="1">
    <source>
        <dbReference type="ARBA" id="ARBA00023015"/>
    </source>
</evidence>
<feature type="DNA-binding region" description="HMG box" evidence="5">
    <location>
        <begin position="185"/>
        <end position="253"/>
    </location>
</feature>
<dbReference type="GO" id="GO:0005634">
    <property type="term" value="C:nucleus"/>
    <property type="evidence" value="ECO:0007669"/>
    <property type="project" value="UniProtKB-UniRule"/>
</dbReference>
<dbReference type="Gene3D" id="1.10.30.10">
    <property type="entry name" value="High mobility group box domain"/>
    <property type="match status" value="1"/>
</dbReference>
<keyword evidence="2 5" id="KW-0238">DNA-binding</keyword>
<keyword evidence="4 5" id="KW-0539">Nucleus</keyword>
<dbReference type="FunFam" id="1.10.30.10:FF:000003">
    <property type="entry name" value="Putative transcription factor SOX-6"/>
    <property type="match status" value="1"/>
</dbReference>
<keyword evidence="1" id="KW-0805">Transcription regulation</keyword>
<evidence type="ECO:0000313" key="9">
    <source>
        <dbReference type="Proteomes" id="UP001374579"/>
    </source>
</evidence>
<keyword evidence="3" id="KW-0804">Transcription</keyword>
<dbReference type="SUPFAM" id="SSF47095">
    <property type="entry name" value="HMG-box"/>
    <property type="match status" value="1"/>
</dbReference>
<organism evidence="8 9">
    <name type="scientific">Littorina saxatilis</name>
    <dbReference type="NCBI Taxonomy" id="31220"/>
    <lineage>
        <taxon>Eukaryota</taxon>
        <taxon>Metazoa</taxon>
        <taxon>Spiralia</taxon>
        <taxon>Lophotrochozoa</taxon>
        <taxon>Mollusca</taxon>
        <taxon>Gastropoda</taxon>
        <taxon>Caenogastropoda</taxon>
        <taxon>Littorinimorpha</taxon>
        <taxon>Littorinoidea</taxon>
        <taxon>Littorinidae</taxon>
        <taxon>Littorina</taxon>
    </lineage>
</organism>
<protein>
    <recommendedName>
        <fullName evidence="7">HMG box domain-containing protein</fullName>
    </recommendedName>
</protein>
<dbReference type="GO" id="GO:0001228">
    <property type="term" value="F:DNA-binding transcription activator activity, RNA polymerase II-specific"/>
    <property type="evidence" value="ECO:0007669"/>
    <property type="project" value="TreeGrafter"/>
</dbReference>
<dbReference type="EMBL" id="JBAMIC010000011">
    <property type="protein sequence ID" value="KAK7100978.1"/>
    <property type="molecule type" value="Genomic_DNA"/>
</dbReference>
<keyword evidence="9" id="KW-1185">Reference proteome</keyword>
<evidence type="ECO:0000256" key="2">
    <source>
        <dbReference type="ARBA" id="ARBA00023125"/>
    </source>
</evidence>
<feature type="compositionally biased region" description="Low complexity" evidence="6">
    <location>
        <begin position="301"/>
        <end position="314"/>
    </location>
</feature>
<feature type="region of interest" description="Disordered" evidence="6">
    <location>
        <begin position="160"/>
        <end position="182"/>
    </location>
</feature>
<evidence type="ECO:0000256" key="5">
    <source>
        <dbReference type="PROSITE-ProRule" id="PRU00267"/>
    </source>
</evidence>
<reference evidence="8 9" key="1">
    <citation type="submission" date="2024-02" db="EMBL/GenBank/DDBJ databases">
        <title>Chromosome-scale genome assembly of the rough periwinkle Littorina saxatilis.</title>
        <authorList>
            <person name="De Jode A."/>
            <person name="Faria R."/>
            <person name="Formenti G."/>
            <person name="Sims Y."/>
            <person name="Smith T.P."/>
            <person name="Tracey A."/>
            <person name="Wood J.M.D."/>
            <person name="Zagrodzka Z.B."/>
            <person name="Johannesson K."/>
            <person name="Butlin R.K."/>
            <person name="Leder E.H."/>
        </authorList>
    </citation>
    <scope>NUCLEOTIDE SEQUENCE [LARGE SCALE GENOMIC DNA]</scope>
    <source>
        <strain evidence="8">Snail1</strain>
        <tissue evidence="8">Muscle</tissue>
    </source>
</reference>
<dbReference type="InterPro" id="IPR036910">
    <property type="entry name" value="HMG_box_dom_sf"/>
</dbReference>